<evidence type="ECO:0000313" key="3">
    <source>
        <dbReference type="Proteomes" id="UP000830401"/>
    </source>
</evidence>
<dbReference type="Proteomes" id="UP000830401">
    <property type="component" value="Chromosome"/>
</dbReference>
<dbReference type="Gene3D" id="3.30.750.24">
    <property type="entry name" value="STAS domain"/>
    <property type="match status" value="1"/>
</dbReference>
<evidence type="ECO:0000259" key="1">
    <source>
        <dbReference type="Pfam" id="PF13466"/>
    </source>
</evidence>
<accession>A0ABY4G865</accession>
<feature type="domain" description="MlaB-like STAS" evidence="1">
    <location>
        <begin position="24"/>
        <end position="97"/>
    </location>
</feature>
<keyword evidence="3" id="KW-1185">Reference proteome</keyword>
<dbReference type="InterPro" id="IPR036513">
    <property type="entry name" value="STAS_dom_sf"/>
</dbReference>
<dbReference type="RefSeq" id="WP_245122095.1">
    <property type="nucleotide sequence ID" value="NZ_CP095061.1"/>
</dbReference>
<proteinExistence type="predicted"/>
<dbReference type="InterPro" id="IPR058548">
    <property type="entry name" value="MlaB-like_STAS"/>
</dbReference>
<evidence type="ECO:0000313" key="2">
    <source>
        <dbReference type="EMBL" id="UOQ67103.1"/>
    </source>
</evidence>
<dbReference type="Pfam" id="PF13466">
    <property type="entry name" value="STAS_2"/>
    <property type="match status" value="1"/>
</dbReference>
<dbReference type="EMBL" id="CP095061">
    <property type="protein sequence ID" value="UOQ67103.1"/>
    <property type="molecule type" value="Genomic_DNA"/>
</dbReference>
<protein>
    <recommendedName>
        <fullName evidence="1">MlaB-like STAS domain-containing protein</fullName>
    </recommendedName>
</protein>
<dbReference type="SUPFAM" id="SSF52091">
    <property type="entry name" value="SpoIIaa-like"/>
    <property type="match status" value="1"/>
</dbReference>
<reference evidence="2" key="1">
    <citation type="submission" date="2022-04" db="EMBL/GenBank/DDBJ databases">
        <title>Hymenobacter sp. isolated from the air.</title>
        <authorList>
            <person name="Won M."/>
            <person name="Lee C.-M."/>
            <person name="Woen H.-Y."/>
            <person name="Kwon S.-W."/>
        </authorList>
    </citation>
    <scope>NUCLEOTIDE SEQUENCE</scope>
    <source>
        <strain evidence="2">5420S-77</strain>
    </source>
</reference>
<gene>
    <name evidence="2" type="ORF">MUN86_04130</name>
</gene>
<name>A0ABY4G865_9BACT</name>
<sequence length="140" mass="15062">MAHFTAYSKQTQGNIGVSLRGQCADAAAALQLEAAIKAATTNGKAIVWIDCQRLEPMTWQGQRAILNADCFARTTGVVLQWCGMPEAVLEQLAASGLSMLLHLQPAAHYQGPRELLQDTLPLSTNPKFPQMYECASADSG</sequence>
<organism evidence="2 3">
    <name type="scientific">Hymenobacter volaticus</name>
    <dbReference type="NCBI Taxonomy" id="2932254"/>
    <lineage>
        <taxon>Bacteria</taxon>
        <taxon>Pseudomonadati</taxon>
        <taxon>Bacteroidota</taxon>
        <taxon>Cytophagia</taxon>
        <taxon>Cytophagales</taxon>
        <taxon>Hymenobacteraceae</taxon>
        <taxon>Hymenobacter</taxon>
    </lineage>
</organism>